<feature type="transmembrane region" description="Helical" evidence="2">
    <location>
        <begin position="240"/>
        <end position="260"/>
    </location>
</feature>
<feature type="transmembrane region" description="Helical" evidence="2">
    <location>
        <begin position="357"/>
        <end position="378"/>
    </location>
</feature>
<dbReference type="InterPro" id="IPR051361">
    <property type="entry name" value="ThrE/Ser_Exporter"/>
</dbReference>
<comment type="similarity">
    <text evidence="1">Belongs to the ThrE exporter (TC 2.A.79) family.</text>
</comment>
<dbReference type="InterPro" id="IPR010619">
    <property type="entry name" value="ThrE-like_N"/>
</dbReference>
<dbReference type="PANTHER" id="PTHR31082:SF4">
    <property type="entry name" value="PHEROMONE-REGULATED MEMBRANE PROTEIN 10"/>
    <property type="match status" value="1"/>
</dbReference>
<feature type="domain" description="Threonine/serine exporter-like N-terminal" evidence="3">
    <location>
        <begin position="22"/>
        <end position="260"/>
    </location>
</feature>
<protein>
    <submittedName>
        <fullName evidence="4">Uncharacterized membrane protein YjjP (DUF1212 family)</fullName>
    </submittedName>
</protein>
<reference evidence="4 5" key="1">
    <citation type="submission" date="2019-02" db="EMBL/GenBank/DDBJ databases">
        <title>Sequencing the genomes of 1000 actinobacteria strains.</title>
        <authorList>
            <person name="Klenk H.-P."/>
        </authorList>
    </citation>
    <scope>NUCLEOTIDE SEQUENCE [LARGE SCALE GENOMIC DNA]</scope>
    <source>
        <strain evidence="4 5">DSM 45162</strain>
    </source>
</reference>
<feature type="transmembrane region" description="Helical" evidence="2">
    <location>
        <begin position="130"/>
        <end position="147"/>
    </location>
</feature>
<feature type="transmembrane region" description="Helical" evidence="2">
    <location>
        <begin position="327"/>
        <end position="345"/>
    </location>
</feature>
<dbReference type="GO" id="GO:0022857">
    <property type="term" value="F:transmembrane transporter activity"/>
    <property type="evidence" value="ECO:0007669"/>
    <property type="project" value="InterPro"/>
</dbReference>
<name>A0A4Q7ZGX1_9ACTN</name>
<evidence type="ECO:0000313" key="4">
    <source>
        <dbReference type="EMBL" id="RZU49443.1"/>
    </source>
</evidence>
<organism evidence="4 5">
    <name type="scientific">Krasilnikovia cinnamomea</name>
    <dbReference type="NCBI Taxonomy" id="349313"/>
    <lineage>
        <taxon>Bacteria</taxon>
        <taxon>Bacillati</taxon>
        <taxon>Actinomycetota</taxon>
        <taxon>Actinomycetes</taxon>
        <taxon>Micromonosporales</taxon>
        <taxon>Micromonosporaceae</taxon>
        <taxon>Krasilnikovia</taxon>
    </lineage>
</organism>
<keyword evidence="2" id="KW-0472">Membrane</keyword>
<keyword evidence="5" id="KW-1185">Reference proteome</keyword>
<evidence type="ECO:0000259" key="3">
    <source>
        <dbReference type="Pfam" id="PF06738"/>
    </source>
</evidence>
<feature type="transmembrane region" description="Helical" evidence="2">
    <location>
        <begin position="280"/>
        <end position="296"/>
    </location>
</feature>
<dbReference type="AlphaFoldDB" id="A0A4Q7ZGX1"/>
<dbReference type="EMBL" id="SHKY01000001">
    <property type="protein sequence ID" value="RZU49443.1"/>
    <property type="molecule type" value="Genomic_DNA"/>
</dbReference>
<feature type="transmembrane region" description="Helical" evidence="2">
    <location>
        <begin position="207"/>
        <end position="228"/>
    </location>
</feature>
<dbReference type="Pfam" id="PF06738">
    <property type="entry name" value="ThrE"/>
    <property type="match status" value="1"/>
</dbReference>
<keyword evidence="2" id="KW-1133">Transmembrane helix</keyword>
<feature type="transmembrane region" description="Helical" evidence="2">
    <location>
        <begin position="390"/>
        <end position="411"/>
    </location>
</feature>
<accession>A0A4Q7ZGX1</accession>
<dbReference type="RefSeq" id="WP_242624736.1">
    <property type="nucleotide sequence ID" value="NZ_SHKY01000001.1"/>
</dbReference>
<keyword evidence="2" id="KW-0812">Transmembrane</keyword>
<feature type="transmembrane region" description="Helical" evidence="2">
    <location>
        <begin position="303"/>
        <end position="321"/>
    </location>
</feature>
<feature type="transmembrane region" description="Helical" evidence="2">
    <location>
        <begin position="182"/>
        <end position="201"/>
    </location>
</feature>
<evidence type="ECO:0000256" key="1">
    <source>
        <dbReference type="ARBA" id="ARBA00034125"/>
    </source>
</evidence>
<sequence>MIPPDYASRTDGGPDPHELLEFLLYLGSGLTAAGEAVNRIEDRLRRVAAAYGATRLRVSVLPTYLVIALEPGQPAALEPTPQLRGTLRLNQTAALYDVLKAAERAEVVPAEGARRVWEILAMAPRFNRTVIIFGHLTLTAGICMLLRPTLSDLLLAAAFGALVGALKVFGGRWTSAQILMPVVASFGVAALTLVLASAGWVDVEARAMIAPLVTFLPGAVLTMGVVEMSAAQLVTGASRLVAGSLQLVLLAFGLLAAVQLVGLPRPDAVAAASEYRLGAWAPWAGVFLVGVGNYLYRSAPPRSFGWLCLVLYSAWVGRHLGEQVSPGYLGSFTGALLMTMVAYLVERRPSGPPALVSFLPAFWLLVPGGVSLIGVTEYMTRGADAATPDLIGATGTIMAIALGVLCGYPMYRRLGAG</sequence>
<gene>
    <name evidence="4" type="ORF">EV385_1193</name>
</gene>
<feature type="transmembrane region" description="Helical" evidence="2">
    <location>
        <begin position="153"/>
        <end position="170"/>
    </location>
</feature>
<dbReference type="Proteomes" id="UP000292564">
    <property type="component" value="Unassembled WGS sequence"/>
</dbReference>
<evidence type="ECO:0000313" key="5">
    <source>
        <dbReference type="Proteomes" id="UP000292564"/>
    </source>
</evidence>
<dbReference type="PANTHER" id="PTHR31082">
    <property type="entry name" value="PHEROMONE-REGULATED MEMBRANE PROTEIN 10"/>
    <property type="match status" value="1"/>
</dbReference>
<evidence type="ECO:0000256" key="2">
    <source>
        <dbReference type="SAM" id="Phobius"/>
    </source>
</evidence>
<comment type="caution">
    <text evidence="4">The sequence shown here is derived from an EMBL/GenBank/DDBJ whole genome shotgun (WGS) entry which is preliminary data.</text>
</comment>
<proteinExistence type="inferred from homology"/>